<comment type="caution">
    <text evidence="1">The sequence shown here is derived from an EMBL/GenBank/DDBJ whole genome shotgun (WGS) entry which is preliminary data.</text>
</comment>
<accession>A0ABW1SLM9</accession>
<proteinExistence type="predicted"/>
<evidence type="ECO:0000313" key="1">
    <source>
        <dbReference type="EMBL" id="MFC6202144.1"/>
    </source>
</evidence>
<organism evidence="1 2">
    <name type="scientific">Lactiplantibacillus nangangensis</name>
    <dbReference type="NCBI Taxonomy" id="2559917"/>
    <lineage>
        <taxon>Bacteria</taxon>
        <taxon>Bacillati</taxon>
        <taxon>Bacillota</taxon>
        <taxon>Bacilli</taxon>
        <taxon>Lactobacillales</taxon>
        <taxon>Lactobacillaceae</taxon>
        <taxon>Lactiplantibacillus</taxon>
    </lineage>
</organism>
<dbReference type="SUPFAM" id="SSF142906">
    <property type="entry name" value="YjbR-like"/>
    <property type="match status" value="1"/>
</dbReference>
<dbReference type="RefSeq" id="WP_137615460.1">
    <property type="nucleotide sequence ID" value="NZ_BJDI01000003.1"/>
</dbReference>
<dbReference type="InterPro" id="IPR038056">
    <property type="entry name" value="YjbR-like_sf"/>
</dbReference>
<dbReference type="EMBL" id="JBHSSE010000018">
    <property type="protein sequence ID" value="MFC6202144.1"/>
    <property type="molecule type" value="Genomic_DNA"/>
</dbReference>
<protein>
    <submittedName>
        <fullName evidence="1">MmcQ/YjbR family DNA-binding protein</fullName>
    </submittedName>
</protein>
<name>A0ABW1SLM9_9LACO</name>
<reference evidence="2" key="1">
    <citation type="journal article" date="2019" name="Int. J. Syst. Evol. Microbiol.">
        <title>The Global Catalogue of Microorganisms (GCM) 10K type strain sequencing project: providing services to taxonomists for standard genome sequencing and annotation.</title>
        <authorList>
            <consortium name="The Broad Institute Genomics Platform"/>
            <consortium name="The Broad Institute Genome Sequencing Center for Infectious Disease"/>
            <person name="Wu L."/>
            <person name="Ma J."/>
        </authorList>
    </citation>
    <scope>NUCLEOTIDE SEQUENCE [LARGE SCALE GENOMIC DNA]</scope>
    <source>
        <strain evidence="2">CCM 8930</strain>
    </source>
</reference>
<dbReference type="Gene3D" id="3.90.1150.30">
    <property type="match status" value="1"/>
</dbReference>
<dbReference type="GO" id="GO:0003677">
    <property type="term" value="F:DNA binding"/>
    <property type="evidence" value="ECO:0007669"/>
    <property type="project" value="UniProtKB-KW"/>
</dbReference>
<keyword evidence="1" id="KW-0238">DNA-binding</keyword>
<gene>
    <name evidence="1" type="ORF">ACFP1L_09715</name>
</gene>
<sequence>MTEQELIALIMVQTDGYLGYPFNRPNQKSGVIFSVIKHRSTHKMIAMVYTKLDQLFVDAKLLPEHSESLRLLKGVMPGQHLNNHYWTTINVTTTELTRTELVNVIAESAKLTA</sequence>
<evidence type="ECO:0000313" key="2">
    <source>
        <dbReference type="Proteomes" id="UP001596171"/>
    </source>
</evidence>
<keyword evidence="2" id="KW-1185">Reference proteome</keyword>
<dbReference type="Proteomes" id="UP001596171">
    <property type="component" value="Unassembled WGS sequence"/>
</dbReference>